<accession>A0A7V9YWZ3</accession>
<feature type="coiled-coil region" evidence="1">
    <location>
        <begin position="88"/>
        <end position="125"/>
    </location>
</feature>
<evidence type="ECO:0000256" key="1">
    <source>
        <dbReference type="SAM" id="Coils"/>
    </source>
</evidence>
<reference evidence="2 3" key="1">
    <citation type="submission" date="2020-07" db="EMBL/GenBank/DDBJ databases">
        <title>Genomic Encyclopedia of Type Strains, Phase IV (KMG-IV): sequencing the most valuable type-strain genomes for metagenomic binning, comparative biology and taxonomic classification.</title>
        <authorList>
            <person name="Goeker M."/>
        </authorList>
    </citation>
    <scope>NUCLEOTIDE SEQUENCE [LARGE SCALE GENOMIC DNA]</scope>
    <source>
        <strain evidence="2 3">DSM 25220</strain>
    </source>
</reference>
<name>A0A7V9YWZ3_9BACL</name>
<comment type="caution">
    <text evidence="2">The sequence shown here is derived from an EMBL/GenBank/DDBJ whole genome shotgun (WGS) entry which is preliminary data.</text>
</comment>
<keyword evidence="1" id="KW-0175">Coiled coil</keyword>
<dbReference type="EMBL" id="JACDUU010000001">
    <property type="protein sequence ID" value="MBA2869974.1"/>
    <property type="molecule type" value="Genomic_DNA"/>
</dbReference>
<dbReference type="Proteomes" id="UP000580891">
    <property type="component" value="Unassembled WGS sequence"/>
</dbReference>
<organism evidence="2 3">
    <name type="scientific">[Anoxybacillus] calidus</name>
    <dbReference type="NCBI Taxonomy" id="575178"/>
    <lineage>
        <taxon>Bacteria</taxon>
        <taxon>Bacillati</taxon>
        <taxon>Bacillota</taxon>
        <taxon>Bacilli</taxon>
        <taxon>Bacillales</taxon>
        <taxon>Anoxybacillaceae</taxon>
        <taxon>Paranoxybacillus</taxon>
    </lineage>
</organism>
<evidence type="ECO:0000313" key="2">
    <source>
        <dbReference type="EMBL" id="MBA2869974.1"/>
    </source>
</evidence>
<sequence>MKHVKEKDLAHGQFGKWLDSIGIARRNAQALMQAYEQFGNTQTSAYLSFGKVVEMLSLPSDIDRQQFLEQKHTIPSTGEQKTVDEMTVRELREVKKALKEERERRERAEREAEELRNNTLDIKKRLVALRVAFVFSKIFRVFGRACIFRR</sequence>
<gene>
    <name evidence="2" type="ORF">HNQ85_000232</name>
</gene>
<protein>
    <submittedName>
        <fullName evidence="2">Glutamate synthase domain-containing protein 2</fullName>
    </submittedName>
</protein>
<keyword evidence="3" id="KW-1185">Reference proteome</keyword>
<evidence type="ECO:0000313" key="3">
    <source>
        <dbReference type="Proteomes" id="UP000580891"/>
    </source>
</evidence>
<dbReference type="AlphaFoldDB" id="A0A7V9YWZ3"/>
<proteinExistence type="predicted"/>